<dbReference type="InterPro" id="IPR004620">
    <property type="entry name" value="MTHF_reductase_bac"/>
</dbReference>
<dbReference type="CDD" id="cd00537">
    <property type="entry name" value="MTHFR"/>
    <property type="match status" value="1"/>
</dbReference>
<protein>
    <recommendedName>
        <fullName evidence="12">Methylenetetrahydrofolate reductase</fullName>
        <ecNumber evidence="12">1.5.1.54</ecNumber>
    </recommendedName>
</protein>
<proteinExistence type="inferred from homology"/>
<dbReference type="Gene3D" id="3.20.20.220">
    <property type="match status" value="1"/>
</dbReference>
<organism evidence="13 14">
    <name type="scientific">Cystobacter ferrugineus</name>
    <dbReference type="NCBI Taxonomy" id="83449"/>
    <lineage>
        <taxon>Bacteria</taxon>
        <taxon>Pseudomonadati</taxon>
        <taxon>Myxococcota</taxon>
        <taxon>Myxococcia</taxon>
        <taxon>Myxococcales</taxon>
        <taxon>Cystobacterineae</taxon>
        <taxon>Archangiaceae</taxon>
        <taxon>Cystobacter</taxon>
    </lineage>
</organism>
<evidence type="ECO:0000256" key="11">
    <source>
        <dbReference type="ARBA" id="ARBA00048628"/>
    </source>
</evidence>
<reference evidence="13 14" key="2">
    <citation type="submission" date="2016-12" db="EMBL/GenBank/DDBJ databases">
        <title>Draft Genome Sequence of Cystobacter ferrugineus Strain Cbfe23.</title>
        <authorList>
            <person name="Akbar S."/>
            <person name="Dowd S.E."/>
            <person name="Stevens D.C."/>
        </authorList>
    </citation>
    <scope>NUCLEOTIDE SEQUENCE [LARGE SCALE GENOMIC DNA]</scope>
    <source>
        <strain evidence="13 14">Cbfe23</strain>
    </source>
</reference>
<dbReference type="GO" id="GO:0009086">
    <property type="term" value="P:methionine biosynthetic process"/>
    <property type="evidence" value="ECO:0007669"/>
    <property type="project" value="UniProtKB-KW"/>
</dbReference>
<dbReference type="NCBIfam" id="TIGR00676">
    <property type="entry name" value="fadh2"/>
    <property type="match status" value="1"/>
</dbReference>
<dbReference type="PANTHER" id="PTHR45754">
    <property type="entry name" value="METHYLENETETRAHYDROFOLATE REDUCTASE"/>
    <property type="match status" value="1"/>
</dbReference>
<evidence type="ECO:0000256" key="7">
    <source>
        <dbReference type="ARBA" id="ARBA00023002"/>
    </source>
</evidence>
<comment type="caution">
    <text evidence="13">The sequence shown here is derived from an EMBL/GenBank/DDBJ whole genome shotgun (WGS) entry which is preliminary data.</text>
</comment>
<dbReference type="AlphaFoldDB" id="A0A1L9B6Y9"/>
<keyword evidence="8" id="KW-0520">NAD</keyword>
<evidence type="ECO:0000313" key="14">
    <source>
        <dbReference type="Proteomes" id="UP000182229"/>
    </source>
</evidence>
<name>A0A1L9B6Y9_9BACT</name>
<dbReference type="GO" id="GO:0106312">
    <property type="term" value="F:methylenetetrahydrofolate reductase (NADH) activity"/>
    <property type="evidence" value="ECO:0007669"/>
    <property type="project" value="UniProtKB-EC"/>
</dbReference>
<keyword evidence="6 12" id="KW-0274">FAD</keyword>
<comment type="pathway">
    <text evidence="10">Amino-acid biosynthesis; L-methionine biosynthesis via de novo pathway.</text>
</comment>
<evidence type="ECO:0000256" key="9">
    <source>
        <dbReference type="ARBA" id="ARBA00023167"/>
    </source>
</evidence>
<evidence type="ECO:0000256" key="6">
    <source>
        <dbReference type="ARBA" id="ARBA00022827"/>
    </source>
</evidence>
<dbReference type="EC" id="1.5.1.54" evidence="12"/>
<dbReference type="SUPFAM" id="SSF51730">
    <property type="entry name" value="FAD-linked oxidoreductase"/>
    <property type="match status" value="1"/>
</dbReference>
<comment type="cofactor">
    <cofactor evidence="1 12">
        <name>FAD</name>
        <dbReference type="ChEBI" id="CHEBI:57692"/>
    </cofactor>
</comment>
<accession>A0A1L9B6Y9</accession>
<evidence type="ECO:0000256" key="8">
    <source>
        <dbReference type="ARBA" id="ARBA00023027"/>
    </source>
</evidence>
<keyword evidence="9" id="KW-0486">Methionine biosynthesis</keyword>
<dbReference type="RefSeq" id="WP_071900522.1">
    <property type="nucleotide sequence ID" value="NZ_MPIN01000006.1"/>
</dbReference>
<keyword evidence="7 12" id="KW-0560">Oxidoreductase</keyword>
<dbReference type="Proteomes" id="UP000182229">
    <property type="component" value="Unassembled WGS sequence"/>
</dbReference>
<dbReference type="UniPathway" id="UPA00193"/>
<dbReference type="GO" id="GO:0071949">
    <property type="term" value="F:FAD binding"/>
    <property type="evidence" value="ECO:0007669"/>
    <property type="project" value="TreeGrafter"/>
</dbReference>
<dbReference type="InterPro" id="IPR003171">
    <property type="entry name" value="Mehydrof_redctse-like"/>
</dbReference>
<evidence type="ECO:0000256" key="5">
    <source>
        <dbReference type="ARBA" id="ARBA00022630"/>
    </source>
</evidence>
<sequence>MKIRNRLNPSNPCFSFEFFPPKTDAGTASLLQTLEDLAQLEPGFVSVTYGAGGSTRDRTVELVTRIKRDTGIEAMAHLACLGHTREELRELLRRLEEAGIDNVLVLRGDVPQGASPSTLADSDFRHAADLVRFIREEDFNFSLGGACYPEGHVETRSRDEDLLHLKAKVDAGLDFVITQLFFDNAFYFDFVERARRVGINVPIVPGIMPITNHEQIQRFTRMCGATIPMRLALQLEQLKDQPEALVQLGVAHATVQCMELLSRGVPGIHFYTLNKSPATRMIVSALRART</sequence>
<dbReference type="EMBL" id="MPIN01000006">
    <property type="protein sequence ID" value="OJH38015.1"/>
    <property type="molecule type" value="Genomic_DNA"/>
</dbReference>
<comment type="pathway">
    <text evidence="2 12">One-carbon metabolism; tetrahydrofolate interconversion.</text>
</comment>
<keyword evidence="5 12" id="KW-0285">Flavoprotein</keyword>
<dbReference type="InterPro" id="IPR029041">
    <property type="entry name" value="FAD-linked_oxidoreductase-like"/>
</dbReference>
<comment type="catalytic activity">
    <reaction evidence="11">
        <text>(6S)-5-methyl-5,6,7,8-tetrahydrofolate + NAD(+) = (6R)-5,10-methylene-5,6,7,8-tetrahydrofolate + NADH + H(+)</text>
        <dbReference type="Rhea" id="RHEA:19821"/>
        <dbReference type="ChEBI" id="CHEBI:15378"/>
        <dbReference type="ChEBI" id="CHEBI:15636"/>
        <dbReference type="ChEBI" id="CHEBI:18608"/>
        <dbReference type="ChEBI" id="CHEBI:57540"/>
        <dbReference type="ChEBI" id="CHEBI:57945"/>
        <dbReference type="EC" id="1.5.1.54"/>
    </reaction>
    <physiologicalReaction direction="right-to-left" evidence="11">
        <dbReference type="Rhea" id="RHEA:19823"/>
    </physiologicalReaction>
</comment>
<evidence type="ECO:0000313" key="13">
    <source>
        <dbReference type="EMBL" id="OJH38015.1"/>
    </source>
</evidence>
<dbReference type="OrthoDB" id="9812555at2"/>
<evidence type="ECO:0000256" key="2">
    <source>
        <dbReference type="ARBA" id="ARBA00004777"/>
    </source>
</evidence>
<keyword evidence="4" id="KW-0028">Amino-acid biosynthesis</keyword>
<gene>
    <name evidence="13" type="ORF">BON30_22870</name>
</gene>
<evidence type="ECO:0000256" key="4">
    <source>
        <dbReference type="ARBA" id="ARBA00022605"/>
    </source>
</evidence>
<evidence type="ECO:0000256" key="12">
    <source>
        <dbReference type="RuleBase" id="RU003862"/>
    </source>
</evidence>
<evidence type="ECO:0000256" key="3">
    <source>
        <dbReference type="ARBA" id="ARBA00006743"/>
    </source>
</evidence>
<dbReference type="GO" id="GO:0005829">
    <property type="term" value="C:cytosol"/>
    <property type="evidence" value="ECO:0007669"/>
    <property type="project" value="InterPro"/>
</dbReference>
<keyword evidence="14" id="KW-1185">Reference proteome</keyword>
<reference evidence="14" key="1">
    <citation type="submission" date="2016-11" db="EMBL/GenBank/DDBJ databases">
        <authorList>
            <person name="Shukria A."/>
            <person name="Stevens D.C."/>
        </authorList>
    </citation>
    <scope>NUCLEOTIDE SEQUENCE [LARGE SCALE GENOMIC DNA]</scope>
    <source>
        <strain evidence="14">Cbfe23</strain>
    </source>
</reference>
<dbReference type="PANTHER" id="PTHR45754:SF3">
    <property type="entry name" value="METHYLENETETRAHYDROFOLATE REDUCTASE (NADPH)"/>
    <property type="match status" value="1"/>
</dbReference>
<comment type="similarity">
    <text evidence="3 12">Belongs to the methylenetetrahydrofolate reductase family.</text>
</comment>
<dbReference type="GO" id="GO:0035999">
    <property type="term" value="P:tetrahydrofolate interconversion"/>
    <property type="evidence" value="ECO:0007669"/>
    <property type="project" value="UniProtKB-UniPathway"/>
</dbReference>
<dbReference type="STRING" id="83449.BON30_22870"/>
<evidence type="ECO:0000256" key="10">
    <source>
        <dbReference type="ARBA" id="ARBA00034478"/>
    </source>
</evidence>
<dbReference type="Pfam" id="PF02219">
    <property type="entry name" value="MTHFR"/>
    <property type="match status" value="1"/>
</dbReference>
<evidence type="ECO:0000256" key="1">
    <source>
        <dbReference type="ARBA" id="ARBA00001974"/>
    </source>
</evidence>